<keyword evidence="2 7" id="KW-0813">Transport</keyword>
<feature type="transmembrane region" description="Helical" evidence="7">
    <location>
        <begin position="9"/>
        <end position="29"/>
    </location>
</feature>
<evidence type="ECO:0000256" key="2">
    <source>
        <dbReference type="ARBA" id="ARBA00022448"/>
    </source>
</evidence>
<evidence type="ECO:0000313" key="10">
    <source>
        <dbReference type="Proteomes" id="UP000193200"/>
    </source>
</evidence>
<dbReference type="Pfam" id="PF00528">
    <property type="entry name" value="BPD_transp_1"/>
    <property type="match status" value="1"/>
</dbReference>
<dbReference type="Gene3D" id="1.10.3720.10">
    <property type="entry name" value="MetI-like"/>
    <property type="match status" value="1"/>
</dbReference>
<dbReference type="InterPro" id="IPR045621">
    <property type="entry name" value="BPD_transp_1_N"/>
</dbReference>
<evidence type="ECO:0000259" key="8">
    <source>
        <dbReference type="PROSITE" id="PS50928"/>
    </source>
</evidence>
<evidence type="ECO:0000256" key="3">
    <source>
        <dbReference type="ARBA" id="ARBA00022475"/>
    </source>
</evidence>
<organism evidence="9 10">
    <name type="scientific">Oceanibacterium hippocampi</name>
    <dbReference type="NCBI Taxonomy" id="745714"/>
    <lineage>
        <taxon>Bacteria</taxon>
        <taxon>Pseudomonadati</taxon>
        <taxon>Pseudomonadota</taxon>
        <taxon>Alphaproteobacteria</taxon>
        <taxon>Sneathiellales</taxon>
        <taxon>Sneathiellaceae</taxon>
        <taxon>Oceanibacterium</taxon>
    </lineage>
</organism>
<protein>
    <submittedName>
        <fullName evidence="9">Dipeptide transport system permease protein DppB</fullName>
    </submittedName>
</protein>
<proteinExistence type="inferred from homology"/>
<dbReference type="GO" id="GO:0055085">
    <property type="term" value="P:transmembrane transport"/>
    <property type="evidence" value="ECO:0007669"/>
    <property type="project" value="InterPro"/>
</dbReference>
<evidence type="ECO:0000256" key="4">
    <source>
        <dbReference type="ARBA" id="ARBA00022692"/>
    </source>
</evidence>
<keyword evidence="4 7" id="KW-0812">Transmembrane</keyword>
<comment type="subcellular location">
    <subcellularLocation>
        <location evidence="1 7">Cell membrane</location>
        <topology evidence="1 7">Multi-pass membrane protein</topology>
    </subcellularLocation>
</comment>
<sequence length="342" mass="37623">MFSYLIHRLLIMIPTLLVISVLVFVIIQLPPGDFLSNQMDELKAQGESAAALAKIEFYRELYSLDKPLIQQYAIWMGFMPGPEGYAGMLQGEWGMSFEHNLPVSEVIGDRMALTMLLNFSTIIFIYIVAFPIGVYSATRQYSVGDYGFTFIGYIGLATPNFLLGLVLLYYFNVYFGISIGGLMDPEYLDQPWSWGKVQSIVEHLAVPVIVIGTAGTAAMIRKLRANLLDELQKQYVVTARAKGLGTTRLLIKYPIRMALNPFVADIGNLIPSVVSGSVIVSAVLSLPTVGPTLLDALRSQDQYLAGSFLMFLALLTVVGVFISDLLLAMLDPRIRLGGGTGR</sequence>
<dbReference type="OrthoDB" id="9807402at2"/>
<dbReference type="PANTHER" id="PTHR30465:SF43">
    <property type="entry name" value="OLIGOPEPTIDE ABC TRANSPORTER, PERMEASE PROTEIN"/>
    <property type="match status" value="1"/>
</dbReference>
<evidence type="ECO:0000313" key="9">
    <source>
        <dbReference type="EMBL" id="SLN20065.1"/>
    </source>
</evidence>
<accession>A0A1Y5RQ73</accession>
<keyword evidence="6 7" id="KW-0472">Membrane</keyword>
<feature type="domain" description="ABC transmembrane type-1" evidence="8">
    <location>
        <begin position="111"/>
        <end position="327"/>
    </location>
</feature>
<evidence type="ECO:0000256" key="6">
    <source>
        <dbReference type="ARBA" id="ARBA00023136"/>
    </source>
</evidence>
<reference evidence="9 10" key="1">
    <citation type="submission" date="2017-03" db="EMBL/GenBank/DDBJ databases">
        <authorList>
            <person name="Afonso C.L."/>
            <person name="Miller P.J."/>
            <person name="Scott M.A."/>
            <person name="Spackman E."/>
            <person name="Goraichik I."/>
            <person name="Dimitrov K.M."/>
            <person name="Suarez D.L."/>
            <person name="Swayne D.E."/>
        </authorList>
    </citation>
    <scope>NUCLEOTIDE SEQUENCE [LARGE SCALE GENOMIC DNA]</scope>
    <source>
        <strain evidence="9 10">CECT 7691</strain>
    </source>
</reference>
<dbReference type="InParanoid" id="A0A1Y5RQ73"/>
<dbReference type="GO" id="GO:0005886">
    <property type="term" value="C:plasma membrane"/>
    <property type="evidence" value="ECO:0007669"/>
    <property type="project" value="UniProtKB-SubCell"/>
</dbReference>
<dbReference type="PROSITE" id="PS50928">
    <property type="entry name" value="ABC_TM1"/>
    <property type="match status" value="1"/>
</dbReference>
<keyword evidence="5 7" id="KW-1133">Transmembrane helix</keyword>
<comment type="similarity">
    <text evidence="7">Belongs to the binding-protein-dependent transport system permease family.</text>
</comment>
<dbReference type="SUPFAM" id="SSF161098">
    <property type="entry name" value="MetI-like"/>
    <property type="match status" value="1"/>
</dbReference>
<evidence type="ECO:0000256" key="7">
    <source>
        <dbReference type="RuleBase" id="RU363032"/>
    </source>
</evidence>
<keyword evidence="3" id="KW-1003">Cell membrane</keyword>
<evidence type="ECO:0000256" key="1">
    <source>
        <dbReference type="ARBA" id="ARBA00004651"/>
    </source>
</evidence>
<dbReference type="RefSeq" id="WP_085881814.1">
    <property type="nucleotide sequence ID" value="NZ_FWFR01000001.1"/>
</dbReference>
<feature type="transmembrane region" description="Helical" evidence="7">
    <location>
        <begin position="146"/>
        <end position="171"/>
    </location>
</feature>
<feature type="transmembrane region" description="Helical" evidence="7">
    <location>
        <begin position="262"/>
        <end position="284"/>
    </location>
</feature>
<dbReference type="InterPro" id="IPR000515">
    <property type="entry name" value="MetI-like"/>
</dbReference>
<gene>
    <name evidence="9" type="primary">dppB_2</name>
    <name evidence="9" type="ORF">OCH7691_00475</name>
</gene>
<feature type="transmembrane region" description="Helical" evidence="7">
    <location>
        <begin position="304"/>
        <end position="327"/>
    </location>
</feature>
<dbReference type="AlphaFoldDB" id="A0A1Y5RQ73"/>
<keyword evidence="10" id="KW-1185">Reference proteome</keyword>
<feature type="transmembrane region" description="Helical" evidence="7">
    <location>
        <begin position="111"/>
        <end position="134"/>
    </location>
</feature>
<dbReference type="InterPro" id="IPR035906">
    <property type="entry name" value="MetI-like_sf"/>
</dbReference>
<dbReference type="Pfam" id="PF19300">
    <property type="entry name" value="BPD_transp_1_N"/>
    <property type="match status" value="1"/>
</dbReference>
<dbReference type="EMBL" id="FWFR01000001">
    <property type="protein sequence ID" value="SLN20065.1"/>
    <property type="molecule type" value="Genomic_DNA"/>
</dbReference>
<dbReference type="Proteomes" id="UP000193200">
    <property type="component" value="Unassembled WGS sequence"/>
</dbReference>
<evidence type="ECO:0000256" key="5">
    <source>
        <dbReference type="ARBA" id="ARBA00022989"/>
    </source>
</evidence>
<name>A0A1Y5RQ73_9PROT</name>
<dbReference type="PANTHER" id="PTHR30465">
    <property type="entry name" value="INNER MEMBRANE ABC TRANSPORTER"/>
    <property type="match status" value="1"/>
</dbReference>